<name>A0ABR3EMH4_9AGAR</name>
<comment type="caution">
    <text evidence="2">The sequence shown here is derived from an EMBL/GenBank/DDBJ whole genome shotgun (WGS) entry which is preliminary data.</text>
</comment>
<feature type="compositionally biased region" description="Pro residues" evidence="1">
    <location>
        <begin position="48"/>
        <end position="61"/>
    </location>
</feature>
<feature type="compositionally biased region" description="Basic and acidic residues" evidence="1">
    <location>
        <begin position="17"/>
        <end position="42"/>
    </location>
</feature>
<accession>A0ABR3EMH4</accession>
<keyword evidence="3" id="KW-1185">Reference proteome</keyword>
<organism evidence="2 3">
    <name type="scientific">Marasmius crinis-equi</name>
    <dbReference type="NCBI Taxonomy" id="585013"/>
    <lineage>
        <taxon>Eukaryota</taxon>
        <taxon>Fungi</taxon>
        <taxon>Dikarya</taxon>
        <taxon>Basidiomycota</taxon>
        <taxon>Agaricomycotina</taxon>
        <taxon>Agaricomycetes</taxon>
        <taxon>Agaricomycetidae</taxon>
        <taxon>Agaricales</taxon>
        <taxon>Marasmiineae</taxon>
        <taxon>Marasmiaceae</taxon>
        <taxon>Marasmius</taxon>
    </lineage>
</organism>
<reference evidence="2 3" key="1">
    <citation type="submission" date="2024-02" db="EMBL/GenBank/DDBJ databases">
        <title>A draft genome for the cacao thread blight pathogen Marasmius crinis-equi.</title>
        <authorList>
            <person name="Cohen S.P."/>
            <person name="Baruah I.K."/>
            <person name="Amoako-Attah I."/>
            <person name="Bukari Y."/>
            <person name="Meinhardt L.W."/>
            <person name="Bailey B.A."/>
        </authorList>
    </citation>
    <scope>NUCLEOTIDE SEQUENCE [LARGE SCALE GENOMIC DNA]</scope>
    <source>
        <strain evidence="2 3">GH-76</strain>
    </source>
</reference>
<dbReference type="EMBL" id="JBAHYK010002994">
    <property type="protein sequence ID" value="KAL0564086.1"/>
    <property type="molecule type" value="Genomic_DNA"/>
</dbReference>
<gene>
    <name evidence="2" type="ORF">V5O48_017972</name>
</gene>
<feature type="region of interest" description="Disordered" evidence="1">
    <location>
        <begin position="1"/>
        <end position="107"/>
    </location>
</feature>
<protein>
    <submittedName>
        <fullName evidence="2">Uncharacterized protein</fullName>
    </submittedName>
</protein>
<evidence type="ECO:0000256" key="1">
    <source>
        <dbReference type="SAM" id="MobiDB-lite"/>
    </source>
</evidence>
<sequence>MAKGRFKANQASFQNAFKDHMPNNKRFRSSDMVDQRGTDPLRVRVALPPSPLKPPRPPPVQRLPTPEVEPMKVSEADAEEPANDETEDQINDDTEESDEKLLEEYFTRRSAVLADYKDKTK</sequence>
<dbReference type="Proteomes" id="UP001465976">
    <property type="component" value="Unassembled WGS sequence"/>
</dbReference>
<evidence type="ECO:0000313" key="3">
    <source>
        <dbReference type="Proteomes" id="UP001465976"/>
    </source>
</evidence>
<evidence type="ECO:0000313" key="2">
    <source>
        <dbReference type="EMBL" id="KAL0564086.1"/>
    </source>
</evidence>
<feature type="compositionally biased region" description="Acidic residues" evidence="1">
    <location>
        <begin position="76"/>
        <end position="98"/>
    </location>
</feature>
<proteinExistence type="predicted"/>